<keyword evidence="4" id="KW-1185">Reference proteome</keyword>
<feature type="coiled-coil region" evidence="2">
    <location>
        <begin position="178"/>
        <end position="205"/>
    </location>
</feature>
<comment type="pathway">
    <text evidence="1">Cofactor biosynthesis; ubiquinone biosynthesis.</text>
</comment>
<evidence type="ECO:0000313" key="3">
    <source>
        <dbReference type="EMBL" id="NHO68090.1"/>
    </source>
</evidence>
<dbReference type="AlphaFoldDB" id="A0A9E5MPL3"/>
<evidence type="ECO:0000256" key="1">
    <source>
        <dbReference type="HAMAP-Rule" id="MF_02215"/>
    </source>
</evidence>
<sequence length="222" mass="24422">MVDPTLSAAATASLEAAINKALHYDPATRLRLQALSGKSLAVELHEPLSGNKIPLCCHFDDDAIRISTHIDNPTTCLRGTLPGLLMLATSDRVNLADANVEAWGNTALLADIKTIASELDLDWEEAINEWLGDVAGHQLAEKARRQFRWLKARGQNGKRLLSEFLTEELRAIPSAAELQQFSAQVDDLRLAADRIQARVERLIASKQKLRPEHPHSSSQPKA</sequence>
<evidence type="ECO:0000313" key="4">
    <source>
        <dbReference type="Proteomes" id="UP000787472"/>
    </source>
</evidence>
<comment type="caution">
    <text evidence="3">The sequence shown here is derived from an EMBL/GenBank/DDBJ whole genome shotgun (WGS) entry which is preliminary data.</text>
</comment>
<evidence type="ECO:0000256" key="2">
    <source>
        <dbReference type="SAM" id="Coils"/>
    </source>
</evidence>
<dbReference type="EMBL" id="JAAONZ010000024">
    <property type="protein sequence ID" value="NHO68090.1"/>
    <property type="molecule type" value="Genomic_DNA"/>
</dbReference>
<comment type="subcellular location">
    <subcellularLocation>
        <location evidence="1">Cytoplasm</location>
    </subcellularLocation>
</comment>
<dbReference type="PANTHER" id="PTHR38693:SF1">
    <property type="entry name" value="UBIQUINONE BIOSYNTHESIS ACCESSORY FACTOR UBIJ"/>
    <property type="match status" value="1"/>
</dbReference>
<reference evidence="3" key="1">
    <citation type="submission" date="2020-03" db="EMBL/GenBank/DDBJ databases">
        <authorList>
            <person name="Guo F."/>
        </authorList>
    </citation>
    <scope>NUCLEOTIDE SEQUENCE</scope>
    <source>
        <strain evidence="3">JCM 30134</strain>
    </source>
</reference>
<keyword evidence="1" id="KW-0831">Ubiquinone biosynthesis</keyword>
<accession>A0A9E5MPL3</accession>
<dbReference type="InterPro" id="IPR038989">
    <property type="entry name" value="UbiJ"/>
</dbReference>
<name>A0A9E5MPL3_9GAMM</name>
<organism evidence="3 4">
    <name type="scientific">Pseudomaricurvus hydrocarbonicus</name>
    <dbReference type="NCBI Taxonomy" id="1470433"/>
    <lineage>
        <taxon>Bacteria</taxon>
        <taxon>Pseudomonadati</taxon>
        <taxon>Pseudomonadota</taxon>
        <taxon>Gammaproteobacteria</taxon>
        <taxon>Cellvibrionales</taxon>
        <taxon>Cellvibrionaceae</taxon>
        <taxon>Pseudomaricurvus</taxon>
    </lineage>
</organism>
<dbReference type="GO" id="GO:0005737">
    <property type="term" value="C:cytoplasm"/>
    <property type="evidence" value="ECO:0007669"/>
    <property type="project" value="UniProtKB-SubCell"/>
</dbReference>
<dbReference type="GO" id="GO:0006744">
    <property type="term" value="P:ubiquinone biosynthetic process"/>
    <property type="evidence" value="ECO:0007669"/>
    <property type="project" value="UniProtKB-UniRule"/>
</dbReference>
<dbReference type="PANTHER" id="PTHR38693">
    <property type="entry name" value="UBIQUINONE BIOSYNTHESIS PROTEIN UBIJ"/>
    <property type="match status" value="1"/>
</dbReference>
<dbReference type="Proteomes" id="UP000787472">
    <property type="component" value="Unassembled WGS sequence"/>
</dbReference>
<comment type="function">
    <text evidence="1">Required for ubiquinone (coenzyme Q) biosynthesis. Binds hydrophobic ubiquinone biosynthetic intermediates via its SCP2 domain and is essential for the stability of the Ubi complex. May constitute a docking platform where Ubi enzymes assemble and access their SCP2-bound polyprenyl substrates.</text>
</comment>
<comment type="similarity">
    <text evidence="1">Belongs to the UbiJ family.</text>
</comment>
<proteinExistence type="inferred from homology"/>
<gene>
    <name evidence="1" type="primary">ubiJ</name>
    <name evidence="3" type="ORF">G8770_21285</name>
</gene>
<keyword evidence="2" id="KW-0175">Coiled coil</keyword>
<dbReference type="HAMAP" id="MF_02215">
    <property type="entry name" value="UbiJ"/>
    <property type="match status" value="1"/>
</dbReference>
<keyword evidence="1" id="KW-0963">Cytoplasm</keyword>
<dbReference type="RefSeq" id="WP_167191759.1">
    <property type="nucleotide sequence ID" value="NZ_JAAONZ010000024.1"/>
</dbReference>
<protein>
    <recommendedName>
        <fullName evidence="1">Ubiquinone biosynthesis accessory factor UbiJ</fullName>
    </recommendedName>
</protein>